<dbReference type="STRING" id="356882.A0A423X9S4"/>
<name>A0A423X9S4_9PEZI</name>
<dbReference type="Proteomes" id="UP000283895">
    <property type="component" value="Unassembled WGS sequence"/>
</dbReference>
<dbReference type="OrthoDB" id="3786931at2759"/>
<evidence type="ECO:0000313" key="3">
    <source>
        <dbReference type="Proteomes" id="UP000283895"/>
    </source>
</evidence>
<evidence type="ECO:0000313" key="2">
    <source>
        <dbReference type="EMBL" id="ROW12617.1"/>
    </source>
</evidence>
<feature type="region of interest" description="Disordered" evidence="1">
    <location>
        <begin position="343"/>
        <end position="367"/>
    </location>
</feature>
<feature type="region of interest" description="Disordered" evidence="1">
    <location>
        <begin position="498"/>
        <end position="530"/>
    </location>
</feature>
<feature type="compositionally biased region" description="Basic and acidic residues" evidence="1">
    <location>
        <begin position="271"/>
        <end position="291"/>
    </location>
</feature>
<gene>
    <name evidence="2" type="ORF">VMCG_00358</name>
</gene>
<feature type="region of interest" description="Disordered" evidence="1">
    <location>
        <begin position="762"/>
        <end position="813"/>
    </location>
</feature>
<feature type="compositionally biased region" description="Basic and acidic residues" evidence="1">
    <location>
        <begin position="589"/>
        <end position="603"/>
    </location>
</feature>
<dbReference type="EMBL" id="LKEA01000001">
    <property type="protein sequence ID" value="ROW12617.1"/>
    <property type="molecule type" value="Genomic_DNA"/>
</dbReference>
<accession>A0A423X9S4</accession>
<feature type="compositionally biased region" description="Basic residues" evidence="1">
    <location>
        <begin position="259"/>
        <end position="270"/>
    </location>
</feature>
<keyword evidence="3" id="KW-1185">Reference proteome</keyword>
<organism evidence="2 3">
    <name type="scientific">Cytospora schulzeri</name>
    <dbReference type="NCBI Taxonomy" id="448051"/>
    <lineage>
        <taxon>Eukaryota</taxon>
        <taxon>Fungi</taxon>
        <taxon>Dikarya</taxon>
        <taxon>Ascomycota</taxon>
        <taxon>Pezizomycotina</taxon>
        <taxon>Sordariomycetes</taxon>
        <taxon>Sordariomycetidae</taxon>
        <taxon>Diaporthales</taxon>
        <taxon>Cytosporaceae</taxon>
        <taxon>Cytospora</taxon>
    </lineage>
</organism>
<feature type="compositionally biased region" description="Polar residues" evidence="1">
    <location>
        <begin position="641"/>
        <end position="654"/>
    </location>
</feature>
<proteinExistence type="predicted"/>
<feature type="compositionally biased region" description="Low complexity" evidence="1">
    <location>
        <begin position="664"/>
        <end position="676"/>
    </location>
</feature>
<comment type="caution">
    <text evidence="2">The sequence shown here is derived from an EMBL/GenBank/DDBJ whole genome shotgun (WGS) entry which is preliminary data.</text>
</comment>
<feature type="region of interest" description="Disordered" evidence="1">
    <location>
        <begin position="542"/>
        <end position="682"/>
    </location>
</feature>
<evidence type="ECO:0000256" key="1">
    <source>
        <dbReference type="SAM" id="MobiDB-lite"/>
    </source>
</evidence>
<feature type="region of interest" description="Disordered" evidence="1">
    <location>
        <begin position="259"/>
        <end position="294"/>
    </location>
</feature>
<feature type="compositionally biased region" description="Acidic residues" evidence="1">
    <location>
        <begin position="775"/>
        <end position="787"/>
    </location>
</feature>
<protein>
    <submittedName>
        <fullName evidence="2">Uncharacterized protein</fullName>
    </submittedName>
</protein>
<dbReference type="AlphaFoldDB" id="A0A423X9S4"/>
<sequence>MVKRYRHISDLTPSDIDLLARVLCLPPTARLTADGSPSRQWLARQYEKVSQLPRPLQRPNNWLERLSVYTNKKLSLTIEDLIPQCAVLCDAHRGLNPWVVHRVFLLLSEEVTRRLDPLRRYLEDPARYDDDDGKKTVRLETSAGEVRDYVDRMNALLSLWTGPEVFARIVGEEYPPGLALPRVGSDCEACITACVGARAQALCDLRAMMCGRSHRRGPPVLLRLVDAWVASFGDEVTERVCRESAIMARDVRRIRRKVVRHRRRHHRHRQNSYEKREKERVRMERDLDRQKLSTSQRRAALGEIDKTLDKMFGGELRKKNYQQGKHSSSSTFTVTSSSSVRFTGTIKPGRHNNDLTPVDNRQQTSRGSWENYSYIVDGSAENDVEPFPDYNDNEFDEADPDATYRLQDQVQSWYDRYTEVGASADKTEVNSYAHPAFSQKVADIEDHFARSQMAMSAVPTPLQFRKNVTHRDCEDDDDDWVPAATRTQVSQWTDVSVHTLATQSSHKSGRGVGRPQSEGPPMPRVPSMYRDGVTAGLYSHEDHDQRRSGAYGVFSSPPSSVYSNDASTAAHPPPAPSTVIPAAAYSSPHHQDPNVRPVEHRAADFVGGRFENPRTTPRLPGSQHRRSQSGALRVPDPAMSEATQWPSAYGTSAPSSGSRHRKTPSSSSASKRSVSSTPNTTLSSREFQAGLDHINHHHRHDDGVALEGRLVDTTTTILPEDSVSAVGRFHPPEGPGVTYRHHLRRDQIDADEALARQLARMDVRDRPRYNPGGCSDEEYSDDDDDKEEERRSRKSRVKMGTLSDLVMPDGEWM</sequence>
<feature type="compositionally biased region" description="Polar residues" evidence="1">
    <location>
        <begin position="556"/>
        <end position="565"/>
    </location>
</feature>
<reference evidence="2 3" key="1">
    <citation type="submission" date="2015-09" db="EMBL/GenBank/DDBJ databases">
        <title>Host preference determinants of Valsa canker pathogens revealed by comparative genomics.</title>
        <authorList>
            <person name="Yin Z."/>
            <person name="Huang L."/>
        </authorList>
    </citation>
    <scope>NUCLEOTIDE SEQUENCE [LARGE SCALE GENOMIC DNA]</scope>
    <source>
        <strain evidence="2 3">03-1</strain>
    </source>
</reference>